<dbReference type="GO" id="GO:0032153">
    <property type="term" value="C:cell division site"/>
    <property type="evidence" value="ECO:0007669"/>
    <property type="project" value="TreeGrafter"/>
</dbReference>
<feature type="transmembrane region" description="Helical" evidence="6">
    <location>
        <begin position="377"/>
        <end position="398"/>
    </location>
</feature>
<dbReference type="Pfam" id="PF01098">
    <property type="entry name" value="FTSW_RODA_SPOVE"/>
    <property type="match status" value="1"/>
</dbReference>
<keyword evidence="2 6" id="KW-0812">Transmembrane</keyword>
<comment type="subcellular location">
    <subcellularLocation>
        <location evidence="1">Membrane</location>
        <topology evidence="1">Multi-pass membrane protein</topology>
    </subcellularLocation>
</comment>
<dbReference type="PANTHER" id="PTHR30474:SF3">
    <property type="entry name" value="PEPTIDOGLYCAN GLYCOSYLTRANSFERASE RODA"/>
    <property type="match status" value="1"/>
</dbReference>
<organism evidence="7 8">
    <name type="scientific">Proteiniborus ethanoligenes</name>
    <dbReference type="NCBI Taxonomy" id="415015"/>
    <lineage>
        <taxon>Bacteria</taxon>
        <taxon>Bacillati</taxon>
        <taxon>Bacillota</taxon>
        <taxon>Clostridia</taxon>
        <taxon>Eubacteriales</taxon>
        <taxon>Proteiniborus</taxon>
    </lineage>
</organism>
<evidence type="ECO:0000313" key="8">
    <source>
        <dbReference type="Proteomes" id="UP000198625"/>
    </source>
</evidence>
<evidence type="ECO:0000313" key="7">
    <source>
        <dbReference type="EMBL" id="SDY62595.1"/>
    </source>
</evidence>
<dbReference type="GO" id="GO:0015648">
    <property type="term" value="F:lipid-linked peptidoglycan transporter activity"/>
    <property type="evidence" value="ECO:0007669"/>
    <property type="project" value="TreeGrafter"/>
</dbReference>
<sequence>MLVLIKKLFSYKAPQNLLMIINILALLLLVTFNAGIGKNILYSAVLLILTIYLSSFLLYKISNGDSYIFLIVTMLISIGIIMIYRINPAFGFRQTIWFGVGIVVFFLSYFIVKNIRKWDKMLYFYLGASLFLFLATLIFGTTNRGATNWIIIYGFSFQPAEMIKLLFVFSLASYYVYKEKYNNKLIFLAVVYAHIGFLFIQKDLGTALIFFLLFMTVLYVYEEDRRLIIYNMIGAVFVGFISYFIFNHVKVRVETWLNPWAFIDGKGYQITQSLFAIASGGFFGTGIGLGHPEFIPLVHNDFIFSAICEEMGIFIGIAVILLFLLIVYRGLKIAISQQNKFFRIIALGITSMLGYQAFIILGGVIKMIPLTGLTLPFVSYGGSSLVSSFAALGILQVASEELDIEQEEEDEHRSQEDN</sequence>
<feature type="transmembrane region" description="Helical" evidence="6">
    <location>
        <begin position="66"/>
        <end position="84"/>
    </location>
</feature>
<dbReference type="GO" id="GO:0005886">
    <property type="term" value="C:plasma membrane"/>
    <property type="evidence" value="ECO:0007669"/>
    <property type="project" value="TreeGrafter"/>
</dbReference>
<reference evidence="7 8" key="1">
    <citation type="submission" date="2016-10" db="EMBL/GenBank/DDBJ databases">
        <authorList>
            <person name="de Groot N.N."/>
        </authorList>
    </citation>
    <scope>NUCLEOTIDE SEQUENCE [LARGE SCALE GENOMIC DNA]</scope>
    <source>
        <strain evidence="7 8">DSM 21650</strain>
    </source>
</reference>
<dbReference type="STRING" id="415015.SAMN05660462_00498"/>
<evidence type="ECO:0000256" key="2">
    <source>
        <dbReference type="ARBA" id="ARBA00022692"/>
    </source>
</evidence>
<keyword evidence="7" id="KW-0131">Cell cycle</keyword>
<feature type="transmembrane region" description="Helical" evidence="6">
    <location>
        <begin position="228"/>
        <end position="246"/>
    </location>
</feature>
<dbReference type="InterPro" id="IPR001182">
    <property type="entry name" value="FtsW/RodA"/>
</dbReference>
<feature type="transmembrane region" description="Helical" evidence="6">
    <location>
        <begin position="341"/>
        <end position="365"/>
    </location>
</feature>
<protein>
    <submittedName>
        <fullName evidence="7">Cell division protein FtsW, lipid II flippase</fullName>
    </submittedName>
</protein>
<dbReference type="GO" id="GO:0051301">
    <property type="term" value="P:cell division"/>
    <property type="evidence" value="ECO:0007669"/>
    <property type="project" value="UniProtKB-KW"/>
</dbReference>
<feature type="transmembrane region" description="Helical" evidence="6">
    <location>
        <begin position="16"/>
        <end position="34"/>
    </location>
</feature>
<evidence type="ECO:0000256" key="5">
    <source>
        <dbReference type="ARBA" id="ARBA00023136"/>
    </source>
</evidence>
<dbReference type="GO" id="GO:0008360">
    <property type="term" value="P:regulation of cell shape"/>
    <property type="evidence" value="ECO:0007669"/>
    <property type="project" value="UniProtKB-KW"/>
</dbReference>
<evidence type="ECO:0000256" key="6">
    <source>
        <dbReference type="SAM" id="Phobius"/>
    </source>
</evidence>
<feature type="transmembrane region" description="Helical" evidence="6">
    <location>
        <begin position="96"/>
        <end position="115"/>
    </location>
</feature>
<dbReference type="AlphaFoldDB" id="A0A1H3LFF2"/>
<keyword evidence="8" id="KW-1185">Reference proteome</keyword>
<evidence type="ECO:0000256" key="3">
    <source>
        <dbReference type="ARBA" id="ARBA00022960"/>
    </source>
</evidence>
<name>A0A1H3LFF2_9FIRM</name>
<evidence type="ECO:0000256" key="4">
    <source>
        <dbReference type="ARBA" id="ARBA00022989"/>
    </source>
</evidence>
<proteinExistence type="predicted"/>
<dbReference type="Proteomes" id="UP000198625">
    <property type="component" value="Unassembled WGS sequence"/>
</dbReference>
<feature type="transmembrane region" description="Helical" evidence="6">
    <location>
        <begin position="122"/>
        <end position="139"/>
    </location>
</feature>
<feature type="transmembrane region" description="Helical" evidence="6">
    <location>
        <begin position="40"/>
        <end position="59"/>
    </location>
</feature>
<keyword evidence="3" id="KW-0133">Cell shape</keyword>
<evidence type="ECO:0000256" key="1">
    <source>
        <dbReference type="ARBA" id="ARBA00004141"/>
    </source>
</evidence>
<feature type="transmembrane region" description="Helical" evidence="6">
    <location>
        <begin position="302"/>
        <end position="329"/>
    </location>
</feature>
<accession>A0A1H3LFF2</accession>
<dbReference type="EMBL" id="FNQE01000003">
    <property type="protein sequence ID" value="SDY62595.1"/>
    <property type="molecule type" value="Genomic_DNA"/>
</dbReference>
<keyword evidence="4 6" id="KW-1133">Transmembrane helix</keyword>
<keyword evidence="7" id="KW-0132">Cell division</keyword>
<feature type="transmembrane region" description="Helical" evidence="6">
    <location>
        <begin position="151"/>
        <end position="177"/>
    </location>
</feature>
<gene>
    <name evidence="7" type="ORF">SAMN05660462_00498</name>
</gene>
<keyword evidence="5 6" id="KW-0472">Membrane</keyword>
<dbReference type="PANTHER" id="PTHR30474">
    <property type="entry name" value="CELL CYCLE PROTEIN"/>
    <property type="match status" value="1"/>
</dbReference>